<organism evidence="2 3">
    <name type="scientific">Paractinoplanes rishiriensis</name>
    <dbReference type="NCBI Taxonomy" id="1050105"/>
    <lineage>
        <taxon>Bacteria</taxon>
        <taxon>Bacillati</taxon>
        <taxon>Actinomycetota</taxon>
        <taxon>Actinomycetes</taxon>
        <taxon>Micromonosporales</taxon>
        <taxon>Micromonosporaceae</taxon>
        <taxon>Paractinoplanes</taxon>
    </lineage>
</organism>
<protein>
    <recommendedName>
        <fullName evidence="4">Guanylate cyclase domain-containing protein</fullName>
    </recommendedName>
</protein>
<dbReference type="AlphaFoldDB" id="A0A919K100"/>
<feature type="region of interest" description="Disordered" evidence="1">
    <location>
        <begin position="196"/>
        <end position="218"/>
    </location>
</feature>
<gene>
    <name evidence="2" type="ORF">Ari01nite_20960</name>
</gene>
<feature type="compositionally biased region" description="Pro residues" evidence="1">
    <location>
        <begin position="196"/>
        <end position="209"/>
    </location>
</feature>
<name>A0A919K100_9ACTN</name>
<accession>A0A919K100</accession>
<proteinExistence type="predicted"/>
<keyword evidence="3" id="KW-1185">Reference proteome</keyword>
<comment type="caution">
    <text evidence="2">The sequence shown here is derived from an EMBL/GenBank/DDBJ whole genome shotgun (WGS) entry which is preliminary data.</text>
</comment>
<evidence type="ECO:0000313" key="3">
    <source>
        <dbReference type="Proteomes" id="UP000636960"/>
    </source>
</evidence>
<sequence length="235" mass="25056">MRQKALFHTILATDVAKSGSRNDNLLLRMRADLRRILGDTLSEQGIDLASRTVLDDGDGFRVLLPAGIPPHALLDPFLSGLGIELRQHREASSTTNRLRLRVGLHIGLLHAEQGGSYTGQPLVDLARLLDAPAGRALLDDNPGADLVVLLTDVFYQEVVAGGMSLDPAWFGRIPVQVKETDRLAWAYLPGIPPVAPASPAAKPSPPAPPGGGESTTNVVGLQNNIGMIIGRDRHG</sequence>
<evidence type="ECO:0000313" key="2">
    <source>
        <dbReference type="EMBL" id="GIE94631.1"/>
    </source>
</evidence>
<dbReference type="EMBL" id="BOMV01000015">
    <property type="protein sequence ID" value="GIE94631.1"/>
    <property type="molecule type" value="Genomic_DNA"/>
</dbReference>
<evidence type="ECO:0000256" key="1">
    <source>
        <dbReference type="SAM" id="MobiDB-lite"/>
    </source>
</evidence>
<reference evidence="2" key="1">
    <citation type="submission" date="2021-01" db="EMBL/GenBank/DDBJ databases">
        <title>Whole genome shotgun sequence of Actinoplanes rishiriensis NBRC 108556.</title>
        <authorList>
            <person name="Komaki H."/>
            <person name="Tamura T."/>
        </authorList>
    </citation>
    <scope>NUCLEOTIDE SEQUENCE</scope>
    <source>
        <strain evidence="2">NBRC 108556</strain>
    </source>
</reference>
<dbReference type="RefSeq" id="WP_203780954.1">
    <property type="nucleotide sequence ID" value="NZ_BOMV01000015.1"/>
</dbReference>
<dbReference type="Proteomes" id="UP000636960">
    <property type="component" value="Unassembled WGS sequence"/>
</dbReference>
<evidence type="ECO:0008006" key="4">
    <source>
        <dbReference type="Google" id="ProtNLM"/>
    </source>
</evidence>